<dbReference type="Gene3D" id="3.40.50.720">
    <property type="entry name" value="NAD(P)-binding Rossmann-like Domain"/>
    <property type="match status" value="1"/>
</dbReference>
<gene>
    <name evidence="4" type="primary">afr_2</name>
    <name evidence="4" type="ORF">Mgrana_02309</name>
</gene>
<evidence type="ECO:0000259" key="2">
    <source>
        <dbReference type="Pfam" id="PF01408"/>
    </source>
</evidence>
<protein>
    <submittedName>
        <fullName evidence="4">1,5-anhydro-D-fructose reductase</fullName>
        <ecNumber evidence="4">1.1.1.292</ecNumber>
    </submittedName>
</protein>
<organism evidence="4 5">
    <name type="scientific">Meiothermus granaticius NBRC 107808</name>
    <dbReference type="NCBI Taxonomy" id="1227551"/>
    <lineage>
        <taxon>Bacteria</taxon>
        <taxon>Thermotogati</taxon>
        <taxon>Deinococcota</taxon>
        <taxon>Deinococci</taxon>
        <taxon>Thermales</taxon>
        <taxon>Thermaceae</taxon>
        <taxon>Meiothermus</taxon>
    </lineage>
</organism>
<proteinExistence type="predicted"/>
<dbReference type="EMBL" id="QWLB01000032">
    <property type="protein sequence ID" value="RIH91809.1"/>
    <property type="molecule type" value="Genomic_DNA"/>
</dbReference>
<dbReference type="InterPro" id="IPR036291">
    <property type="entry name" value="NAD(P)-bd_dom_sf"/>
</dbReference>
<dbReference type="Gene3D" id="3.30.360.10">
    <property type="entry name" value="Dihydrodipicolinate Reductase, domain 2"/>
    <property type="match status" value="1"/>
</dbReference>
<name>A0A399F976_9DEIN</name>
<dbReference type="EC" id="1.1.1.292" evidence="4"/>
<feature type="domain" description="GFO/IDH/MocA-like oxidoreductase" evidence="3">
    <location>
        <begin position="154"/>
        <end position="275"/>
    </location>
</feature>
<dbReference type="SUPFAM" id="SSF51735">
    <property type="entry name" value="NAD(P)-binding Rossmann-fold domains"/>
    <property type="match status" value="1"/>
</dbReference>
<feature type="region of interest" description="Disordered" evidence="1">
    <location>
        <begin position="1"/>
        <end position="23"/>
    </location>
</feature>
<dbReference type="RefSeq" id="WP_119357777.1">
    <property type="nucleotide sequence ID" value="NZ_BJXM01000016.1"/>
</dbReference>
<dbReference type="InterPro" id="IPR055170">
    <property type="entry name" value="GFO_IDH_MocA-like_dom"/>
</dbReference>
<dbReference type="InterPro" id="IPR000683">
    <property type="entry name" value="Gfo/Idh/MocA-like_OxRdtase_N"/>
</dbReference>
<reference evidence="4 5" key="1">
    <citation type="submission" date="2018-08" db="EMBL/GenBank/DDBJ databases">
        <title>Meiothermus granaticius genome AF-68 sequencing project.</title>
        <authorList>
            <person name="Da Costa M.S."/>
            <person name="Albuquerque L."/>
            <person name="Raposo P."/>
            <person name="Froufe H.J.C."/>
            <person name="Barroso C.S."/>
            <person name="Egas C."/>
        </authorList>
    </citation>
    <scope>NUCLEOTIDE SEQUENCE [LARGE SCALE GENOMIC DNA]</scope>
    <source>
        <strain evidence="4 5">AF-68</strain>
    </source>
</reference>
<dbReference type="Pfam" id="PF22725">
    <property type="entry name" value="GFO_IDH_MocA_C3"/>
    <property type="match status" value="1"/>
</dbReference>
<keyword evidence="4" id="KW-0560">Oxidoreductase</keyword>
<dbReference type="PANTHER" id="PTHR43249">
    <property type="entry name" value="UDP-N-ACETYL-2-AMINO-2-DEOXY-D-GLUCURONATE OXIDASE"/>
    <property type="match status" value="1"/>
</dbReference>
<dbReference type="SUPFAM" id="SSF55347">
    <property type="entry name" value="Glyceraldehyde-3-phosphate dehydrogenase-like, C-terminal domain"/>
    <property type="match status" value="1"/>
</dbReference>
<evidence type="ECO:0000313" key="4">
    <source>
        <dbReference type="EMBL" id="RIH91809.1"/>
    </source>
</evidence>
<evidence type="ECO:0000313" key="5">
    <source>
        <dbReference type="Proteomes" id="UP000266178"/>
    </source>
</evidence>
<sequence>MPRKSKVSPKSEPNTYGGPRLETPGAPLRVGIVGAGGIANQHYRGYQAAGAEVVAFADPYAPTRKRREQEWGIPGYASVDDLLEHVAVEAISVCSPNAFHAEATLKAAQAGKHILCEKPLSMSLEQCQAMIQAAQRAGVVLQTGHHLRSNLLVERARDLIRSGAIGRVTFIRLRQAHDWGGNKTVAPSFGLKANSGGGTMLDNGCHMFDLARFFGGEVANVFARIATLGFPIEVEDVSLASLEFASGALGSVENAWTATGWEEGFWVYGTEGALECTNRLGKRVLRHAYRRSLGTTWDKLDETLYSFADEGGHSREIVHFIRSIREGAPVVCTGEDGMEAVRLVLTAYESAQQGRPLAVRR</sequence>
<evidence type="ECO:0000259" key="3">
    <source>
        <dbReference type="Pfam" id="PF22725"/>
    </source>
</evidence>
<dbReference type="Proteomes" id="UP000266178">
    <property type="component" value="Unassembled WGS sequence"/>
</dbReference>
<dbReference type="PANTHER" id="PTHR43249:SF1">
    <property type="entry name" value="D-GLUCOSIDE 3-DEHYDROGENASE"/>
    <property type="match status" value="1"/>
</dbReference>
<comment type="caution">
    <text evidence="4">The sequence shown here is derived from an EMBL/GenBank/DDBJ whole genome shotgun (WGS) entry which is preliminary data.</text>
</comment>
<dbReference type="AlphaFoldDB" id="A0A399F976"/>
<dbReference type="InterPro" id="IPR052515">
    <property type="entry name" value="Gfo/Idh/MocA_Oxidoreductase"/>
</dbReference>
<dbReference type="Pfam" id="PF01408">
    <property type="entry name" value="GFO_IDH_MocA"/>
    <property type="match status" value="1"/>
</dbReference>
<keyword evidence="5" id="KW-1185">Reference proteome</keyword>
<dbReference type="GO" id="GO:0000166">
    <property type="term" value="F:nucleotide binding"/>
    <property type="evidence" value="ECO:0007669"/>
    <property type="project" value="InterPro"/>
</dbReference>
<dbReference type="GO" id="GO:0033712">
    <property type="term" value="F:1,5-anhydro-D-fructose reductase (1,5-anhydro-D-mannitol-forming) activity"/>
    <property type="evidence" value="ECO:0007669"/>
    <property type="project" value="UniProtKB-EC"/>
</dbReference>
<feature type="domain" description="Gfo/Idh/MocA-like oxidoreductase N-terminal" evidence="2">
    <location>
        <begin position="28"/>
        <end position="145"/>
    </location>
</feature>
<evidence type="ECO:0000256" key="1">
    <source>
        <dbReference type="SAM" id="MobiDB-lite"/>
    </source>
</evidence>
<dbReference type="OrthoDB" id="9815825at2"/>
<accession>A0A399F976</accession>